<dbReference type="GO" id="GO:0016132">
    <property type="term" value="P:brassinosteroid biosynthetic process"/>
    <property type="evidence" value="ECO:0007669"/>
    <property type="project" value="TreeGrafter"/>
</dbReference>
<evidence type="ECO:0000256" key="3">
    <source>
        <dbReference type="ARBA" id="ARBA00023004"/>
    </source>
</evidence>
<comment type="similarity">
    <text evidence="1">Belongs to the cytochrome P450 family.</text>
</comment>
<dbReference type="GO" id="GO:0010268">
    <property type="term" value="P:brassinosteroid homeostasis"/>
    <property type="evidence" value="ECO:0007669"/>
    <property type="project" value="TreeGrafter"/>
</dbReference>
<reference evidence="5" key="2">
    <citation type="journal article" date="2023" name="Plants (Basel)">
        <title>Annotation of the Turnera subulata (Passifloraceae) Draft Genome Reveals the S-Locus Evolved after the Divergence of Turneroideae from Passifloroideae in a Stepwise Manner.</title>
        <authorList>
            <person name="Henning P.M."/>
            <person name="Roalson E.H."/>
            <person name="Mir W."/>
            <person name="McCubbin A.G."/>
            <person name="Shore J.S."/>
        </authorList>
    </citation>
    <scope>NUCLEOTIDE SEQUENCE</scope>
    <source>
        <strain evidence="5">F60SS</strain>
    </source>
</reference>
<dbReference type="GO" id="GO:0016125">
    <property type="term" value="P:sterol metabolic process"/>
    <property type="evidence" value="ECO:0007669"/>
    <property type="project" value="TreeGrafter"/>
</dbReference>
<dbReference type="AlphaFoldDB" id="A0A9Q0JHM3"/>
<dbReference type="InterPro" id="IPR036396">
    <property type="entry name" value="Cyt_P450_sf"/>
</dbReference>
<proteinExistence type="inferred from homology"/>
<evidence type="ECO:0000256" key="1">
    <source>
        <dbReference type="ARBA" id="ARBA00010617"/>
    </source>
</evidence>
<protein>
    <recommendedName>
        <fullName evidence="7">Cytochrome P450</fullName>
    </recommendedName>
</protein>
<sequence length="428" mass="48984">MEIAFLAIVLALILGLALAFLLSPFLTKEEHKNVPDGSMGWPLCGETLSFLKPHRSYSIGNFLQERCSRYGKIFKSRLFGSPAIVSCDPELNMFILQNEEKLFRASYPKPMHGILGKFSLLILSGHHHRKLRNVAINFVAMAKTSPTFLHCAEKYAVSIMESWKDRKEVAVHEEAKKFMLSLMVKSLLSIEPDQASDILQDFRTYMKGFVSLPIAFPGSSYTKAKKARERLSSTVREIIRQRGKEDMRLSKGDFLDVILSNNKLSHDEIVSIVLDILFGGYETTSTLIPLIVYFLAQEPTVLQTFKDEHETIRKSKTDGKPLDLDDYRKMEFTQNVISESMRCGNVVKFVHRRALQDVKYKEYIIPSGWLVLPIFTAAHFDESLHDNPFKFDPWRWNVSSIRSFNDILILFFGLPFWDFAFTGCTPNG</sequence>
<dbReference type="GO" id="GO:0004497">
    <property type="term" value="F:monooxygenase activity"/>
    <property type="evidence" value="ECO:0007669"/>
    <property type="project" value="InterPro"/>
</dbReference>
<dbReference type="GO" id="GO:0005506">
    <property type="term" value="F:iron ion binding"/>
    <property type="evidence" value="ECO:0007669"/>
    <property type="project" value="InterPro"/>
</dbReference>
<evidence type="ECO:0008006" key="7">
    <source>
        <dbReference type="Google" id="ProtNLM"/>
    </source>
</evidence>
<keyword evidence="2" id="KW-0479">Metal-binding</keyword>
<keyword evidence="3" id="KW-0408">Iron</keyword>
<feature type="signal peptide" evidence="4">
    <location>
        <begin position="1"/>
        <end position="19"/>
    </location>
</feature>
<dbReference type="InterPro" id="IPR002401">
    <property type="entry name" value="Cyt_P450_E_grp-I"/>
</dbReference>
<evidence type="ECO:0000256" key="4">
    <source>
        <dbReference type="SAM" id="SignalP"/>
    </source>
</evidence>
<comment type="caution">
    <text evidence="5">The sequence shown here is derived from an EMBL/GenBank/DDBJ whole genome shotgun (WGS) entry which is preliminary data.</text>
</comment>
<dbReference type="PRINTS" id="PR00463">
    <property type="entry name" value="EP450I"/>
</dbReference>
<reference evidence="5" key="1">
    <citation type="submission" date="2022-02" db="EMBL/GenBank/DDBJ databases">
        <authorList>
            <person name="Henning P.M."/>
            <person name="McCubbin A.G."/>
            <person name="Shore J.S."/>
        </authorList>
    </citation>
    <scope>NUCLEOTIDE SEQUENCE</scope>
    <source>
        <strain evidence="5">F60SS</strain>
        <tissue evidence="5">Leaves</tissue>
    </source>
</reference>
<dbReference type="InterPro" id="IPR001128">
    <property type="entry name" value="Cyt_P450"/>
</dbReference>
<accession>A0A9Q0JHM3</accession>
<dbReference type="PANTHER" id="PTHR24286:SF159">
    <property type="entry name" value="CYTOCHROME P450, FAMILY 724, SUBFAMILY A, POLYPEPTIDE 1"/>
    <property type="match status" value="1"/>
</dbReference>
<name>A0A9Q0JHM3_9ROSI</name>
<dbReference type="EMBL" id="JAKUCV010002788">
    <property type="protein sequence ID" value="KAJ4841397.1"/>
    <property type="molecule type" value="Genomic_DNA"/>
</dbReference>
<dbReference type="GO" id="GO:0016705">
    <property type="term" value="F:oxidoreductase activity, acting on paired donors, with incorporation or reduction of molecular oxygen"/>
    <property type="evidence" value="ECO:0007669"/>
    <property type="project" value="InterPro"/>
</dbReference>
<evidence type="ECO:0000256" key="2">
    <source>
        <dbReference type="ARBA" id="ARBA00022723"/>
    </source>
</evidence>
<organism evidence="5 6">
    <name type="scientific">Turnera subulata</name>
    <dbReference type="NCBI Taxonomy" id="218843"/>
    <lineage>
        <taxon>Eukaryota</taxon>
        <taxon>Viridiplantae</taxon>
        <taxon>Streptophyta</taxon>
        <taxon>Embryophyta</taxon>
        <taxon>Tracheophyta</taxon>
        <taxon>Spermatophyta</taxon>
        <taxon>Magnoliopsida</taxon>
        <taxon>eudicotyledons</taxon>
        <taxon>Gunneridae</taxon>
        <taxon>Pentapetalae</taxon>
        <taxon>rosids</taxon>
        <taxon>fabids</taxon>
        <taxon>Malpighiales</taxon>
        <taxon>Passifloraceae</taxon>
        <taxon>Turnera</taxon>
    </lineage>
</organism>
<keyword evidence="4" id="KW-0732">Signal</keyword>
<dbReference type="Pfam" id="PF00067">
    <property type="entry name" value="p450"/>
    <property type="match status" value="1"/>
</dbReference>
<dbReference type="OrthoDB" id="3945418at2759"/>
<dbReference type="Proteomes" id="UP001141552">
    <property type="component" value="Unassembled WGS sequence"/>
</dbReference>
<evidence type="ECO:0000313" key="5">
    <source>
        <dbReference type="EMBL" id="KAJ4841397.1"/>
    </source>
</evidence>
<feature type="chain" id="PRO_5040248220" description="Cytochrome P450" evidence="4">
    <location>
        <begin position="20"/>
        <end position="428"/>
    </location>
</feature>
<gene>
    <name evidence="5" type="ORF">Tsubulata_033432</name>
</gene>
<dbReference type="SUPFAM" id="SSF48264">
    <property type="entry name" value="Cytochrome P450"/>
    <property type="match status" value="1"/>
</dbReference>
<keyword evidence="6" id="KW-1185">Reference proteome</keyword>
<dbReference type="PANTHER" id="PTHR24286">
    <property type="entry name" value="CYTOCHROME P450 26"/>
    <property type="match status" value="1"/>
</dbReference>
<dbReference type="GO" id="GO:0020037">
    <property type="term" value="F:heme binding"/>
    <property type="evidence" value="ECO:0007669"/>
    <property type="project" value="InterPro"/>
</dbReference>
<evidence type="ECO:0000313" key="6">
    <source>
        <dbReference type="Proteomes" id="UP001141552"/>
    </source>
</evidence>
<dbReference type="Gene3D" id="1.10.630.10">
    <property type="entry name" value="Cytochrome P450"/>
    <property type="match status" value="1"/>
</dbReference>